<sequence length="683" mass="76609">MTTDPLELEVAPSEFLISPNLSPSSSLSSSDVDDAASLTQSLNYDMLLKKDLALEIIKSVNLILKYINSSSDHLEKLKRCSTRSDQKIGALLLDHLCPSIHALMLDGVKHTVPSLFGRVKSSACKIFEDSVDGGQSLEVLANLPKLMKDLKFLNSQWLKFNSYLFALLNLKLLDVWLCSLLQNKFLVHRYYNPSAFLHLVAFADGYNGNNNNNNNNINNNNNNSNNSQVKINDPLRLSGSCNLATNINDDVINSKFNSGKRASVEMACSSLFSEVMTSLQNLSHYQFCLEYDYEVRVIERRRQNFIAEQLLNKHVAMSNDATTDTTNYHGNHHYHSHQHRVRMGTLKHTSSLDSTNHVVSSSLHIHNNTHNNAYGNYILKNPTHSLCLDGKYRRNLESLDENSSLFWSSASFESFTKNFLQKTQNKLAEKLYSGGKSVMSPDGSLYRLMQHFGISINSCEKSTQTVDDQFQQQQQQHQQDSQQHFHSQLYNPVDTSTRMTQRQLHALTPSPPSPSNKNNVNNNNINNNNNIINNNSNTSSSTPIIRMSSSSSSSSSSASLSSYGHKLVNLFDKLLLSNAGRVEDKMDECAPKQFHSQEQINVDRCNQSLQRSNVLASSVSVQGKGGSNMAAHTLCHYVAMDKQFLSFEKDLPLLVVKDVGHDLYLCRHAGQEGLVYKACIRLL</sequence>
<protein>
    <recommendedName>
        <fullName evidence="2">RUN domain-containing protein</fullName>
    </recommendedName>
</protein>
<reference evidence="5" key="1">
    <citation type="submission" date="2012-12" db="EMBL/GenBank/DDBJ databases">
        <authorList>
            <person name="Hellsten U."/>
            <person name="Grimwood J."/>
            <person name="Chapman J.A."/>
            <person name="Shapiro H."/>
            <person name="Aerts A."/>
            <person name="Otillar R.P."/>
            <person name="Terry A.Y."/>
            <person name="Boore J.L."/>
            <person name="Simakov O."/>
            <person name="Marletaz F."/>
            <person name="Cho S.-J."/>
            <person name="Edsinger-Gonzales E."/>
            <person name="Havlak P."/>
            <person name="Kuo D.-H."/>
            <person name="Larsson T."/>
            <person name="Lv J."/>
            <person name="Arendt D."/>
            <person name="Savage R."/>
            <person name="Osoegawa K."/>
            <person name="de Jong P."/>
            <person name="Lindberg D.R."/>
            <person name="Seaver E.C."/>
            <person name="Weisblat D.A."/>
            <person name="Putnam N.H."/>
            <person name="Grigoriev I.V."/>
            <person name="Rokhsar D.S."/>
        </authorList>
    </citation>
    <scope>NUCLEOTIDE SEQUENCE</scope>
</reference>
<evidence type="ECO:0000259" key="2">
    <source>
        <dbReference type="PROSITE" id="PS50826"/>
    </source>
</evidence>
<dbReference type="Pfam" id="PF02759">
    <property type="entry name" value="RUN"/>
    <property type="match status" value="1"/>
</dbReference>
<dbReference type="RefSeq" id="XP_009021966.1">
    <property type="nucleotide sequence ID" value="XM_009023718.1"/>
</dbReference>
<organism evidence="4 5">
    <name type="scientific">Helobdella robusta</name>
    <name type="common">Californian leech</name>
    <dbReference type="NCBI Taxonomy" id="6412"/>
    <lineage>
        <taxon>Eukaryota</taxon>
        <taxon>Metazoa</taxon>
        <taxon>Spiralia</taxon>
        <taxon>Lophotrochozoa</taxon>
        <taxon>Annelida</taxon>
        <taxon>Clitellata</taxon>
        <taxon>Hirudinea</taxon>
        <taxon>Rhynchobdellida</taxon>
        <taxon>Glossiphoniidae</taxon>
        <taxon>Helobdella</taxon>
    </lineage>
</organism>
<dbReference type="CTD" id="20205770"/>
<keyword evidence="5" id="KW-1185">Reference proteome</keyword>
<dbReference type="InterPro" id="IPR004012">
    <property type="entry name" value="Run_dom"/>
</dbReference>
<dbReference type="SUPFAM" id="SSF140741">
    <property type="entry name" value="RUN domain-like"/>
    <property type="match status" value="1"/>
</dbReference>
<reference evidence="3 5" key="2">
    <citation type="journal article" date="2013" name="Nature">
        <title>Insights into bilaterian evolution from three spiralian genomes.</title>
        <authorList>
            <person name="Simakov O."/>
            <person name="Marletaz F."/>
            <person name="Cho S.J."/>
            <person name="Edsinger-Gonzales E."/>
            <person name="Havlak P."/>
            <person name="Hellsten U."/>
            <person name="Kuo D.H."/>
            <person name="Larsson T."/>
            <person name="Lv J."/>
            <person name="Arendt D."/>
            <person name="Savage R."/>
            <person name="Osoegawa K."/>
            <person name="de Jong P."/>
            <person name="Grimwood J."/>
            <person name="Chapman J.A."/>
            <person name="Shapiro H."/>
            <person name="Aerts A."/>
            <person name="Otillar R.P."/>
            <person name="Terry A.Y."/>
            <person name="Boore J.L."/>
            <person name="Grigoriev I.V."/>
            <person name="Lindberg D.R."/>
            <person name="Seaver E.C."/>
            <person name="Weisblat D.A."/>
            <person name="Putnam N.H."/>
            <person name="Rokhsar D.S."/>
        </authorList>
    </citation>
    <scope>NUCLEOTIDE SEQUENCE</scope>
</reference>
<dbReference type="InterPro" id="IPR037213">
    <property type="entry name" value="Run_dom_sf"/>
</dbReference>
<dbReference type="AlphaFoldDB" id="T1FAC1"/>
<feature type="domain" description="RUN" evidence="2">
    <location>
        <begin position="87"/>
        <end position="227"/>
    </location>
</feature>
<dbReference type="GeneID" id="20205770"/>
<reference evidence="4" key="3">
    <citation type="submission" date="2015-06" db="UniProtKB">
        <authorList>
            <consortium name="EnsemblMetazoa"/>
        </authorList>
    </citation>
    <scope>IDENTIFICATION</scope>
</reference>
<dbReference type="PANTHER" id="PTHR15591:SF16">
    <property type="entry name" value="FARNESYL PYROPHOSPHATE SYNTHASE"/>
    <property type="match status" value="1"/>
</dbReference>
<dbReference type="OrthoDB" id="9884296at2759"/>
<evidence type="ECO:0000256" key="1">
    <source>
        <dbReference type="SAM" id="MobiDB-lite"/>
    </source>
</evidence>
<evidence type="ECO:0000313" key="3">
    <source>
        <dbReference type="EMBL" id="ESN99951.1"/>
    </source>
</evidence>
<evidence type="ECO:0000313" key="4">
    <source>
        <dbReference type="EnsemblMetazoa" id="HelroP176249"/>
    </source>
</evidence>
<dbReference type="STRING" id="6412.T1FAC1"/>
<feature type="region of interest" description="Disordered" evidence="1">
    <location>
        <begin position="500"/>
        <end position="558"/>
    </location>
</feature>
<dbReference type="InterPro" id="IPR036028">
    <property type="entry name" value="SH3-like_dom_sf"/>
</dbReference>
<feature type="compositionally biased region" description="Low complexity" evidence="1">
    <location>
        <begin position="467"/>
        <end position="485"/>
    </location>
</feature>
<gene>
    <name evidence="4" type="primary">20205770</name>
    <name evidence="3" type="ORF">HELRODRAFT_176249</name>
</gene>
<proteinExistence type="predicted"/>
<dbReference type="EnsemblMetazoa" id="HelroT176249">
    <property type="protein sequence ID" value="HelroP176249"/>
    <property type="gene ID" value="HelroG176249"/>
</dbReference>
<dbReference type="PROSITE" id="PS50826">
    <property type="entry name" value="RUN"/>
    <property type="match status" value="1"/>
</dbReference>
<dbReference type="InParanoid" id="T1FAC1"/>
<dbReference type="EMBL" id="KB097026">
    <property type="protein sequence ID" value="ESN99951.1"/>
    <property type="molecule type" value="Genomic_DNA"/>
</dbReference>
<dbReference type="PANTHER" id="PTHR15591">
    <property type="entry name" value="RUN AND SH3 DOMAIN CONTAINING"/>
    <property type="match status" value="1"/>
</dbReference>
<dbReference type="EMBL" id="AMQM01005597">
    <property type="status" value="NOT_ANNOTATED_CDS"/>
    <property type="molecule type" value="Genomic_DNA"/>
</dbReference>
<dbReference type="SUPFAM" id="SSF50044">
    <property type="entry name" value="SH3-domain"/>
    <property type="match status" value="1"/>
</dbReference>
<feature type="compositionally biased region" description="Low complexity" evidence="1">
    <location>
        <begin position="515"/>
        <end position="558"/>
    </location>
</feature>
<evidence type="ECO:0000313" key="5">
    <source>
        <dbReference type="Proteomes" id="UP000015101"/>
    </source>
</evidence>
<dbReference type="Proteomes" id="UP000015101">
    <property type="component" value="Unassembled WGS sequence"/>
</dbReference>
<dbReference type="InterPro" id="IPR047343">
    <property type="entry name" value="RUSC1_2"/>
</dbReference>
<name>T1FAC1_HELRO</name>
<dbReference type="Gene3D" id="1.20.58.900">
    <property type="match status" value="1"/>
</dbReference>
<dbReference type="HOGENOM" id="CLU_402964_0_0_1"/>
<accession>T1FAC1</accession>
<dbReference type="KEGG" id="hro:HELRODRAFT_176249"/>
<feature type="region of interest" description="Disordered" evidence="1">
    <location>
        <begin position="465"/>
        <end position="485"/>
    </location>
</feature>